<keyword evidence="8" id="KW-1185">Reference proteome</keyword>
<name>A0ABR7RID5_9PROT</name>
<dbReference type="EMBL" id="JACTVA010000005">
    <property type="protein sequence ID" value="MBC9206071.1"/>
    <property type="molecule type" value="Genomic_DNA"/>
</dbReference>
<reference evidence="7 8" key="1">
    <citation type="journal article" date="2013" name="Int. J. Syst. Evol. Microbiol.">
        <title>Roseomonas aerophila sp. nov., isolated from air.</title>
        <authorList>
            <person name="Kim S.J."/>
            <person name="Weon H.Y."/>
            <person name="Ahn J.H."/>
            <person name="Hong S.B."/>
            <person name="Seok S.J."/>
            <person name="Whang K.S."/>
            <person name="Kwon S.W."/>
        </authorList>
    </citation>
    <scope>NUCLEOTIDE SEQUENCE [LARGE SCALE GENOMIC DNA]</scope>
    <source>
        <strain evidence="7 8">NBRC 108923</strain>
    </source>
</reference>
<comment type="subcellular location">
    <subcellularLocation>
        <location evidence="1">Cell membrane</location>
        <topology evidence="1">Multi-pass membrane protein</topology>
    </subcellularLocation>
</comment>
<dbReference type="PANTHER" id="PTHR34584">
    <property type="entry name" value="NA(+)/H(+) ANTIPORTER SUBUNIT E1"/>
    <property type="match status" value="1"/>
</dbReference>
<evidence type="ECO:0000256" key="4">
    <source>
        <dbReference type="ARBA" id="ARBA00022692"/>
    </source>
</evidence>
<comment type="similarity">
    <text evidence="2">Belongs to the CPA3 antiporters (TC 2.A.63) subunit E family.</text>
</comment>
<dbReference type="PANTHER" id="PTHR34584:SF1">
    <property type="entry name" value="NA(+)_H(+) ANTIPORTER SUBUNIT E1"/>
    <property type="match status" value="1"/>
</dbReference>
<evidence type="ECO:0000256" key="3">
    <source>
        <dbReference type="ARBA" id="ARBA00022475"/>
    </source>
</evidence>
<gene>
    <name evidence="7" type="ORF">IBL26_04430</name>
</gene>
<feature type="non-terminal residue" evidence="7">
    <location>
        <position position="1"/>
    </location>
</feature>
<organism evidence="7 8">
    <name type="scientific">Teichococcus aerophilus</name>
    <dbReference type="NCBI Taxonomy" id="1224513"/>
    <lineage>
        <taxon>Bacteria</taxon>
        <taxon>Pseudomonadati</taxon>
        <taxon>Pseudomonadota</taxon>
        <taxon>Alphaproteobacteria</taxon>
        <taxon>Acetobacterales</taxon>
        <taxon>Roseomonadaceae</taxon>
        <taxon>Roseomonas</taxon>
    </lineage>
</organism>
<evidence type="ECO:0000256" key="1">
    <source>
        <dbReference type="ARBA" id="ARBA00004651"/>
    </source>
</evidence>
<protein>
    <submittedName>
        <fullName evidence="7">Na+/H+ antiporter subunit E</fullName>
    </submittedName>
</protein>
<proteinExistence type="inferred from homology"/>
<keyword evidence="5" id="KW-1133">Transmembrane helix</keyword>
<dbReference type="Pfam" id="PF01899">
    <property type="entry name" value="MNHE"/>
    <property type="match status" value="1"/>
</dbReference>
<comment type="caution">
    <text evidence="7">The sequence shown here is derived from an EMBL/GenBank/DDBJ whole genome shotgun (WGS) entry which is preliminary data.</text>
</comment>
<evidence type="ECO:0000256" key="2">
    <source>
        <dbReference type="ARBA" id="ARBA00006228"/>
    </source>
</evidence>
<dbReference type="InterPro" id="IPR002758">
    <property type="entry name" value="Cation_antiport_E"/>
</dbReference>
<keyword evidence="6" id="KW-0472">Membrane</keyword>
<sequence>WPGRQGRGRAGLMAPPAAPLAWRAAIGRAVALMGLWVVVGGLGIAHLLVGVPAIAAATIASLRLLPPQPARPRPLALLALLPRFCVQSALAGWQVARLACHPALPLRPGFAPFRGSLPEGLGRDGFLAWSSTMPGTVPAGQGDDGALLVHCLDVHSPPAPAMAADEARFAHALGLEAKHG</sequence>
<evidence type="ECO:0000256" key="5">
    <source>
        <dbReference type="ARBA" id="ARBA00022989"/>
    </source>
</evidence>
<keyword evidence="3" id="KW-1003">Cell membrane</keyword>
<dbReference type="Proteomes" id="UP000626026">
    <property type="component" value="Unassembled WGS sequence"/>
</dbReference>
<evidence type="ECO:0000256" key="6">
    <source>
        <dbReference type="ARBA" id="ARBA00023136"/>
    </source>
</evidence>
<dbReference type="RefSeq" id="WP_187783254.1">
    <property type="nucleotide sequence ID" value="NZ_JACTVA010000005.1"/>
</dbReference>
<accession>A0ABR7RID5</accession>
<keyword evidence="4" id="KW-0812">Transmembrane</keyword>
<evidence type="ECO:0000313" key="8">
    <source>
        <dbReference type="Proteomes" id="UP000626026"/>
    </source>
</evidence>
<evidence type="ECO:0000313" key="7">
    <source>
        <dbReference type="EMBL" id="MBC9206071.1"/>
    </source>
</evidence>